<accession>A0ABQ2F6V2</accession>
<dbReference type="EMBL" id="BMLB01000001">
    <property type="protein sequence ID" value="GGK59684.1"/>
    <property type="molecule type" value="Genomic_DNA"/>
</dbReference>
<dbReference type="InterPro" id="IPR032466">
    <property type="entry name" value="Metal_Hydrolase"/>
</dbReference>
<feature type="domain" description="Amidohydrolase 3" evidence="1">
    <location>
        <begin position="61"/>
        <end position="510"/>
    </location>
</feature>
<dbReference type="SUPFAM" id="SSF51556">
    <property type="entry name" value="Metallo-dependent hydrolases"/>
    <property type="match status" value="1"/>
</dbReference>
<sequence length="512" mass="53282">MRSMADLLVRDVRLVPLDASAPAAVEPVDVLVLDGTVAAVGPSARDAAAGAAASVPVLEGQGRWAVPGLWDQHVHMTQWGLVRARLDTSGTDGPRAVLQRVAERLRAGLDSPTGVLVGFGHRSAGWAEQPTVAALDAVSGPVPVALISGDAHHGWLNTAALRLLGGPAVDGIVAEADWFPLYDRLQTLPGAAQEAERGVAAAVAEAHTRGVVGVVDLEFGAPWEQWRDRTAGSTPPLRVRTGVYPEGLDTVIRSGARTGDPVRATDGLVTLGPFKVITDGSLNTRTAWCCQPYADAAQLAHPAGAANVPADQLVELLRRATRAGLHAALHAIGDAAVKAVLDAFAATGATGSIEHAQLVDLADLPRWAGLPVRASVQPAHLLDDRSVTEQCWPDRTHRAFAVRSFLDAGIELALGSDAPVSELDPWLAMAVAVHRGPVDGESWHPEQQITPRDALAASVDGRRVRAGAPGDLVLLDVDPLGAPGMTSREQARALRGTTVSATVLDGAVVHGG</sequence>
<dbReference type="PANTHER" id="PTHR22642">
    <property type="entry name" value="IMIDAZOLONEPROPIONASE"/>
    <property type="match status" value="1"/>
</dbReference>
<dbReference type="InterPro" id="IPR011059">
    <property type="entry name" value="Metal-dep_hydrolase_composite"/>
</dbReference>
<protein>
    <submittedName>
        <fullName evidence="2">Hydrolase</fullName>
    </submittedName>
</protein>
<reference evidence="3" key="1">
    <citation type="journal article" date="2019" name="Int. J. Syst. Evol. Microbiol.">
        <title>The Global Catalogue of Microorganisms (GCM) 10K type strain sequencing project: providing services to taxonomists for standard genome sequencing and annotation.</title>
        <authorList>
            <consortium name="The Broad Institute Genomics Platform"/>
            <consortium name="The Broad Institute Genome Sequencing Center for Infectious Disease"/>
            <person name="Wu L."/>
            <person name="Ma J."/>
        </authorList>
    </citation>
    <scope>NUCLEOTIDE SEQUENCE [LARGE SCALE GENOMIC DNA]</scope>
    <source>
        <strain evidence="3">CGMCC 1.5362</strain>
    </source>
</reference>
<evidence type="ECO:0000313" key="2">
    <source>
        <dbReference type="EMBL" id="GGK59684.1"/>
    </source>
</evidence>
<comment type="caution">
    <text evidence="2">The sequence shown here is derived from an EMBL/GenBank/DDBJ whole genome shotgun (WGS) entry which is preliminary data.</text>
</comment>
<dbReference type="Proteomes" id="UP000662111">
    <property type="component" value="Unassembled WGS sequence"/>
</dbReference>
<keyword evidence="2" id="KW-0378">Hydrolase</keyword>
<gene>
    <name evidence="2" type="ORF">GCM10011509_04940</name>
</gene>
<dbReference type="InterPro" id="IPR013108">
    <property type="entry name" value="Amidohydro_3"/>
</dbReference>
<dbReference type="Pfam" id="PF07969">
    <property type="entry name" value="Amidohydro_3"/>
    <property type="match status" value="1"/>
</dbReference>
<dbReference type="Gene3D" id="3.10.310.70">
    <property type="match status" value="1"/>
</dbReference>
<dbReference type="GO" id="GO:0016787">
    <property type="term" value="F:hydrolase activity"/>
    <property type="evidence" value="ECO:0007669"/>
    <property type="project" value="UniProtKB-KW"/>
</dbReference>
<dbReference type="Gene3D" id="3.20.20.140">
    <property type="entry name" value="Metal-dependent hydrolases"/>
    <property type="match status" value="1"/>
</dbReference>
<dbReference type="PANTHER" id="PTHR22642:SF2">
    <property type="entry name" value="PROTEIN LONG AFTER FAR-RED 3"/>
    <property type="match status" value="1"/>
</dbReference>
<dbReference type="Gene3D" id="2.30.40.10">
    <property type="entry name" value="Urease, subunit C, domain 1"/>
    <property type="match status" value="1"/>
</dbReference>
<keyword evidence="3" id="KW-1185">Reference proteome</keyword>
<dbReference type="SUPFAM" id="SSF51338">
    <property type="entry name" value="Composite domain of metallo-dependent hydrolases"/>
    <property type="match status" value="1"/>
</dbReference>
<organism evidence="2 3">
    <name type="scientific">Ornithinimicrobium pekingense</name>
    <dbReference type="NCBI Taxonomy" id="384677"/>
    <lineage>
        <taxon>Bacteria</taxon>
        <taxon>Bacillati</taxon>
        <taxon>Actinomycetota</taxon>
        <taxon>Actinomycetes</taxon>
        <taxon>Micrococcales</taxon>
        <taxon>Ornithinimicrobiaceae</taxon>
        <taxon>Ornithinimicrobium</taxon>
    </lineage>
</organism>
<proteinExistence type="predicted"/>
<name>A0ABQ2F6V2_9MICO</name>
<evidence type="ECO:0000259" key="1">
    <source>
        <dbReference type="Pfam" id="PF07969"/>
    </source>
</evidence>
<evidence type="ECO:0000313" key="3">
    <source>
        <dbReference type="Proteomes" id="UP000662111"/>
    </source>
</evidence>